<dbReference type="PANTHER" id="PTHR43477">
    <property type="entry name" value="DIHYDROANTICAPSIN 7-DEHYDROGENASE"/>
    <property type="match status" value="1"/>
</dbReference>
<comment type="caution">
    <text evidence="4">The sequence shown here is derived from an EMBL/GenBank/DDBJ whole genome shotgun (WGS) entry which is preliminary data.</text>
</comment>
<dbReference type="RefSeq" id="XP_056521064.1">
    <property type="nucleotide sequence ID" value="XM_056667468.1"/>
</dbReference>
<evidence type="ECO:0000313" key="4">
    <source>
        <dbReference type="EMBL" id="KAJ5130685.1"/>
    </source>
</evidence>
<dbReference type="Pfam" id="PF23441">
    <property type="entry name" value="SDR"/>
    <property type="match status" value="1"/>
</dbReference>
<dbReference type="InterPro" id="IPR002347">
    <property type="entry name" value="SDR_fam"/>
</dbReference>
<dbReference type="EMBL" id="JAPQKL010000005">
    <property type="protein sequence ID" value="KAJ5130685.1"/>
    <property type="molecule type" value="Genomic_DNA"/>
</dbReference>
<proteinExistence type="inferred from homology"/>
<evidence type="ECO:0000313" key="5">
    <source>
        <dbReference type="Proteomes" id="UP001149079"/>
    </source>
</evidence>
<keyword evidence="2" id="KW-0521">NADP</keyword>
<organism evidence="4 5">
    <name type="scientific">Penicillium bovifimosum</name>
    <dbReference type="NCBI Taxonomy" id="126998"/>
    <lineage>
        <taxon>Eukaryota</taxon>
        <taxon>Fungi</taxon>
        <taxon>Dikarya</taxon>
        <taxon>Ascomycota</taxon>
        <taxon>Pezizomycotina</taxon>
        <taxon>Eurotiomycetes</taxon>
        <taxon>Eurotiomycetidae</taxon>
        <taxon>Eurotiales</taxon>
        <taxon>Aspergillaceae</taxon>
        <taxon>Penicillium</taxon>
    </lineage>
</organism>
<dbReference type="InterPro" id="IPR057571">
    <property type="entry name" value="SDR_PhqE-like"/>
</dbReference>
<dbReference type="Gene3D" id="3.40.50.720">
    <property type="entry name" value="NAD(P)-binding Rossmann-like Domain"/>
    <property type="match status" value="1"/>
</dbReference>
<evidence type="ECO:0000256" key="2">
    <source>
        <dbReference type="ARBA" id="ARBA00022857"/>
    </source>
</evidence>
<protein>
    <submittedName>
        <fullName evidence="4">Uncharacterized protein</fullName>
    </submittedName>
</protein>
<accession>A0A9W9L1E0</accession>
<dbReference type="InterPro" id="IPR036291">
    <property type="entry name" value="NAD(P)-bd_dom_sf"/>
</dbReference>
<dbReference type="SUPFAM" id="SSF51735">
    <property type="entry name" value="NAD(P)-binding Rossmann-fold domains"/>
    <property type="match status" value="1"/>
</dbReference>
<sequence>MAPPTSRYIDRLSDKRVLIIGGSSGIGYAVAEGALEHDAIVTIAGSNPSKLKRAMASLQTSYPTQTANNRLRSMCCNLSDTSMLDTNLVQLLKLAADDGKINHVVYTAAEMTQPPLLADLTAEVVQKFGMIRFVAPLILAKHLPVYMDRKKENSLTLTSGAHTHKPDPGWTVVTGYCGAVEAAMKGLAVDLKPLRVNVVSPGAVLTTVVRDILGDAFEEGIKAAAEKSTVGAVGNPEEVAQAYLYLMKDSYVSGTVLESNGGMMLM</sequence>
<keyword evidence="3" id="KW-0560">Oxidoreductase</keyword>
<dbReference type="InterPro" id="IPR051122">
    <property type="entry name" value="SDR_DHRS6-like"/>
</dbReference>
<dbReference type="OrthoDB" id="294295at2759"/>
<keyword evidence="5" id="KW-1185">Reference proteome</keyword>
<dbReference type="Proteomes" id="UP001149079">
    <property type="component" value="Unassembled WGS sequence"/>
</dbReference>
<evidence type="ECO:0000256" key="1">
    <source>
        <dbReference type="ARBA" id="ARBA00006484"/>
    </source>
</evidence>
<reference evidence="4" key="2">
    <citation type="journal article" date="2023" name="IMA Fungus">
        <title>Comparative genomic study of the Penicillium genus elucidates a diverse pangenome and 15 lateral gene transfer events.</title>
        <authorList>
            <person name="Petersen C."/>
            <person name="Sorensen T."/>
            <person name="Nielsen M.R."/>
            <person name="Sondergaard T.E."/>
            <person name="Sorensen J.L."/>
            <person name="Fitzpatrick D.A."/>
            <person name="Frisvad J.C."/>
            <person name="Nielsen K.L."/>
        </authorList>
    </citation>
    <scope>NUCLEOTIDE SEQUENCE</scope>
    <source>
        <strain evidence="4">IBT 22155</strain>
    </source>
</reference>
<name>A0A9W9L1E0_9EURO</name>
<gene>
    <name evidence="4" type="ORF">N7515_006724</name>
</gene>
<reference evidence="4" key="1">
    <citation type="submission" date="2022-11" db="EMBL/GenBank/DDBJ databases">
        <authorList>
            <person name="Petersen C."/>
        </authorList>
    </citation>
    <scope>NUCLEOTIDE SEQUENCE</scope>
    <source>
        <strain evidence="4">IBT 22155</strain>
    </source>
</reference>
<dbReference type="AlphaFoldDB" id="A0A9W9L1E0"/>
<evidence type="ECO:0000256" key="3">
    <source>
        <dbReference type="ARBA" id="ARBA00023002"/>
    </source>
</evidence>
<comment type="similarity">
    <text evidence="1">Belongs to the short-chain dehydrogenases/reductases (SDR) family.</text>
</comment>
<dbReference type="PRINTS" id="PR00081">
    <property type="entry name" value="GDHRDH"/>
</dbReference>
<dbReference type="GO" id="GO:0016491">
    <property type="term" value="F:oxidoreductase activity"/>
    <property type="evidence" value="ECO:0007669"/>
    <property type="project" value="UniProtKB-KW"/>
</dbReference>
<dbReference type="PANTHER" id="PTHR43477:SF1">
    <property type="entry name" value="DIHYDROANTICAPSIN 7-DEHYDROGENASE"/>
    <property type="match status" value="1"/>
</dbReference>
<dbReference type="GeneID" id="81406638"/>